<organism evidence="4 5">
    <name type="scientific">Candidatus Limisoma faecipullorum</name>
    <dbReference type="NCBI Taxonomy" id="2840854"/>
    <lineage>
        <taxon>Bacteria</taxon>
        <taxon>Pseudomonadati</taxon>
        <taxon>Bacteroidota</taxon>
        <taxon>Bacteroidia</taxon>
        <taxon>Bacteroidales</taxon>
        <taxon>Candidatus Limisoma</taxon>
    </lineage>
</organism>
<comment type="subunit">
    <text evidence="2">Homotetramer.</text>
</comment>
<reference evidence="4" key="2">
    <citation type="journal article" date="2021" name="PeerJ">
        <title>Extensive microbial diversity within the chicken gut microbiome revealed by metagenomics and culture.</title>
        <authorList>
            <person name="Gilroy R."/>
            <person name="Ravi A."/>
            <person name="Getino M."/>
            <person name="Pursley I."/>
            <person name="Horton D.L."/>
            <person name="Alikhan N.F."/>
            <person name="Baker D."/>
            <person name="Gharbi K."/>
            <person name="Hall N."/>
            <person name="Watson M."/>
            <person name="Adriaenssens E.M."/>
            <person name="Foster-Nyarko E."/>
            <person name="Jarju S."/>
            <person name="Secka A."/>
            <person name="Antonio M."/>
            <person name="Oren A."/>
            <person name="Chaudhuri R.R."/>
            <person name="La Ragione R."/>
            <person name="Hildebrand F."/>
            <person name="Pallen M.J."/>
        </authorList>
    </citation>
    <scope>NUCLEOTIDE SEQUENCE</scope>
    <source>
        <strain evidence="4">6919</strain>
    </source>
</reference>
<accession>A0A9D9IQ11</accession>
<comment type="caution">
    <text evidence="4">The sequence shown here is derived from an EMBL/GenBank/DDBJ whole genome shotgun (WGS) entry which is preliminary data.</text>
</comment>
<dbReference type="HAMAP" id="MF_00984">
    <property type="entry name" value="SSB"/>
    <property type="match status" value="1"/>
</dbReference>
<evidence type="ECO:0000256" key="1">
    <source>
        <dbReference type="ARBA" id="ARBA00023125"/>
    </source>
</evidence>
<sequence>MSVNKAILIGNVGRDPEIRYVDGKPVASFSLATTERAFTTAAGVAYPEKTEWHNIVMWGRNAEYAEKYIRKGAKLYIEGKIRTRVWEDKNAIKHNVTEIYVDTFDFLGQSNRQQ</sequence>
<dbReference type="CDD" id="cd04496">
    <property type="entry name" value="SSB_OBF"/>
    <property type="match status" value="1"/>
</dbReference>
<dbReference type="SUPFAM" id="SSF50249">
    <property type="entry name" value="Nucleic acid-binding proteins"/>
    <property type="match status" value="1"/>
</dbReference>
<proteinExistence type="inferred from homology"/>
<dbReference type="Pfam" id="PF00436">
    <property type="entry name" value="SSB"/>
    <property type="match status" value="1"/>
</dbReference>
<dbReference type="PIRSF" id="PIRSF002070">
    <property type="entry name" value="SSB"/>
    <property type="match status" value="1"/>
</dbReference>
<dbReference type="PANTHER" id="PTHR10302">
    <property type="entry name" value="SINGLE-STRANDED DNA-BINDING PROTEIN"/>
    <property type="match status" value="1"/>
</dbReference>
<dbReference type="PANTHER" id="PTHR10302:SF27">
    <property type="entry name" value="SINGLE-STRANDED DNA-BINDING PROTEIN"/>
    <property type="match status" value="1"/>
</dbReference>
<comment type="caution">
    <text evidence="2">Lacks conserved residue(s) required for the propagation of feature annotation.</text>
</comment>
<dbReference type="EMBL" id="JADIMC010000048">
    <property type="protein sequence ID" value="MBO8476170.1"/>
    <property type="molecule type" value="Genomic_DNA"/>
</dbReference>
<evidence type="ECO:0000256" key="3">
    <source>
        <dbReference type="PIRNR" id="PIRNR002070"/>
    </source>
</evidence>
<dbReference type="AlphaFoldDB" id="A0A9D9IQ11"/>
<dbReference type="GO" id="GO:0006260">
    <property type="term" value="P:DNA replication"/>
    <property type="evidence" value="ECO:0007669"/>
    <property type="project" value="InterPro"/>
</dbReference>
<keyword evidence="1 2" id="KW-0238">DNA-binding</keyword>
<name>A0A9D9IQ11_9BACT</name>
<dbReference type="PROSITE" id="PS50935">
    <property type="entry name" value="SSB"/>
    <property type="match status" value="1"/>
</dbReference>
<dbReference type="InterPro" id="IPR012340">
    <property type="entry name" value="NA-bd_OB-fold"/>
</dbReference>
<evidence type="ECO:0000313" key="5">
    <source>
        <dbReference type="Proteomes" id="UP000823598"/>
    </source>
</evidence>
<dbReference type="Gene3D" id="2.40.50.140">
    <property type="entry name" value="Nucleic acid-binding proteins"/>
    <property type="match status" value="1"/>
</dbReference>
<dbReference type="InterPro" id="IPR011344">
    <property type="entry name" value="ssDNA-bd"/>
</dbReference>
<dbReference type="GO" id="GO:0003697">
    <property type="term" value="F:single-stranded DNA binding"/>
    <property type="evidence" value="ECO:0007669"/>
    <property type="project" value="UniProtKB-UniRule"/>
</dbReference>
<evidence type="ECO:0000313" key="4">
    <source>
        <dbReference type="EMBL" id="MBO8476170.1"/>
    </source>
</evidence>
<gene>
    <name evidence="4" type="primary">ssb</name>
    <name evidence="4" type="ORF">IAB88_04180</name>
</gene>
<evidence type="ECO:0000256" key="2">
    <source>
        <dbReference type="HAMAP-Rule" id="MF_00984"/>
    </source>
</evidence>
<dbReference type="Proteomes" id="UP000823598">
    <property type="component" value="Unassembled WGS sequence"/>
</dbReference>
<protein>
    <recommendedName>
        <fullName evidence="2 3">Single-stranded DNA-binding protein</fullName>
        <shortName evidence="2">SSB</shortName>
    </recommendedName>
</protein>
<dbReference type="NCBIfam" id="TIGR00621">
    <property type="entry name" value="ssb"/>
    <property type="match status" value="1"/>
</dbReference>
<dbReference type="InterPro" id="IPR000424">
    <property type="entry name" value="Primosome_PriB/ssb"/>
</dbReference>
<reference evidence="4" key="1">
    <citation type="submission" date="2020-10" db="EMBL/GenBank/DDBJ databases">
        <authorList>
            <person name="Gilroy R."/>
        </authorList>
    </citation>
    <scope>NUCLEOTIDE SEQUENCE</scope>
    <source>
        <strain evidence="4">6919</strain>
    </source>
</reference>
<dbReference type="GO" id="GO:0009295">
    <property type="term" value="C:nucleoid"/>
    <property type="evidence" value="ECO:0007669"/>
    <property type="project" value="TreeGrafter"/>
</dbReference>